<protein>
    <submittedName>
        <fullName evidence="4">Polysaccharide export protein</fullName>
    </submittedName>
</protein>
<dbReference type="Proteomes" id="UP000631421">
    <property type="component" value="Unassembled WGS sequence"/>
</dbReference>
<dbReference type="Gene3D" id="3.10.560.10">
    <property type="entry name" value="Outer membrane lipoprotein wza domain like"/>
    <property type="match status" value="1"/>
</dbReference>
<evidence type="ECO:0000256" key="2">
    <source>
        <dbReference type="SAM" id="Phobius"/>
    </source>
</evidence>
<keyword evidence="2" id="KW-0812">Transmembrane</keyword>
<keyword evidence="1" id="KW-0732">Signal</keyword>
<keyword evidence="2" id="KW-1133">Transmembrane helix</keyword>
<keyword evidence="2" id="KW-0472">Membrane</keyword>
<dbReference type="AlphaFoldDB" id="A0A926UQA5"/>
<sequence>MEQSRGSYSLHKQCKIRWLSLVLPPNLGCLILAAIAFTNVTHVQPLAAFPLSPGDRIRILIPEGELFNGVYEVNTDGTIAIPYLEPLPVVGLDLPAIRDLIQIQLIERKYFQPQFLQISVLPLALAPIAVNVSGETFQTGRVLINNRSAEVRAQQLTQSSGDYAPDRFLTSALRGAGGITPNADITKISILRQNKKLTVDLSGIFTGEPLADIPLIAGDRIIVPKRDTIDPRIVRPSQITPPGITVFLSNLTIPASSNASSAIGKDSSSFPYGSRFSQAVFAANCVGGTAPTNVPRRAVLVRTDRLSGETTAIDRSVEDLIRNSKDQITNPFLMPQDSVACYDSTVTEVRGVLNFVGDILNPIKLIKDIFGGSSQ</sequence>
<proteinExistence type="predicted"/>
<reference evidence="4" key="2">
    <citation type="submission" date="2020-08" db="EMBL/GenBank/DDBJ databases">
        <authorList>
            <person name="Chen M."/>
            <person name="Teng W."/>
            <person name="Zhao L."/>
            <person name="Hu C."/>
            <person name="Zhou Y."/>
            <person name="Han B."/>
            <person name="Song L."/>
            <person name="Shu W."/>
        </authorList>
    </citation>
    <scope>NUCLEOTIDE SEQUENCE</scope>
    <source>
        <strain evidence="4">FACHB-1277</strain>
    </source>
</reference>
<dbReference type="GO" id="GO:0015159">
    <property type="term" value="F:polysaccharide transmembrane transporter activity"/>
    <property type="evidence" value="ECO:0007669"/>
    <property type="project" value="InterPro"/>
</dbReference>
<evidence type="ECO:0000313" key="4">
    <source>
        <dbReference type="EMBL" id="MBD2149276.1"/>
    </source>
</evidence>
<evidence type="ECO:0000256" key="1">
    <source>
        <dbReference type="ARBA" id="ARBA00022729"/>
    </source>
</evidence>
<name>A0A926UQA5_9CYAN</name>
<evidence type="ECO:0000313" key="5">
    <source>
        <dbReference type="Proteomes" id="UP000631421"/>
    </source>
</evidence>
<reference evidence="4" key="1">
    <citation type="journal article" date="2015" name="ISME J.">
        <title>Draft Genome Sequence of Streptomyces incarnatus NRRL8089, which Produces the Nucleoside Antibiotic Sinefungin.</title>
        <authorList>
            <person name="Oshima K."/>
            <person name="Hattori M."/>
            <person name="Shimizu H."/>
            <person name="Fukuda K."/>
            <person name="Nemoto M."/>
            <person name="Inagaki K."/>
            <person name="Tamura T."/>
        </authorList>
    </citation>
    <scope>NUCLEOTIDE SEQUENCE</scope>
    <source>
        <strain evidence="4">FACHB-1277</strain>
    </source>
</reference>
<comment type="caution">
    <text evidence="4">The sequence shown here is derived from an EMBL/GenBank/DDBJ whole genome shotgun (WGS) entry which is preliminary data.</text>
</comment>
<feature type="domain" description="Polysaccharide export protein N-terminal" evidence="3">
    <location>
        <begin position="50"/>
        <end position="114"/>
    </location>
</feature>
<gene>
    <name evidence="4" type="ORF">H6F44_03925</name>
</gene>
<organism evidence="4 5">
    <name type="scientific">Pseudanabaena cinerea FACHB-1277</name>
    <dbReference type="NCBI Taxonomy" id="2949581"/>
    <lineage>
        <taxon>Bacteria</taxon>
        <taxon>Bacillati</taxon>
        <taxon>Cyanobacteriota</taxon>
        <taxon>Cyanophyceae</taxon>
        <taxon>Pseudanabaenales</taxon>
        <taxon>Pseudanabaenaceae</taxon>
        <taxon>Pseudanabaena</taxon>
        <taxon>Pseudanabaena cinerea</taxon>
    </lineage>
</organism>
<dbReference type="Pfam" id="PF02563">
    <property type="entry name" value="Poly_export"/>
    <property type="match status" value="1"/>
</dbReference>
<evidence type="ECO:0000259" key="3">
    <source>
        <dbReference type="Pfam" id="PF02563"/>
    </source>
</evidence>
<accession>A0A926UQA5</accession>
<dbReference type="InterPro" id="IPR003715">
    <property type="entry name" value="Poly_export_N"/>
</dbReference>
<dbReference type="Gene3D" id="3.30.1950.10">
    <property type="entry name" value="wza like domain"/>
    <property type="match status" value="1"/>
</dbReference>
<dbReference type="PANTHER" id="PTHR33619:SF3">
    <property type="entry name" value="POLYSACCHARIDE EXPORT PROTEIN GFCE-RELATED"/>
    <property type="match status" value="1"/>
</dbReference>
<feature type="transmembrane region" description="Helical" evidence="2">
    <location>
        <begin position="21"/>
        <end position="40"/>
    </location>
</feature>
<dbReference type="EMBL" id="JACJPY010000007">
    <property type="protein sequence ID" value="MBD2149276.1"/>
    <property type="molecule type" value="Genomic_DNA"/>
</dbReference>
<dbReference type="PANTHER" id="PTHR33619">
    <property type="entry name" value="POLYSACCHARIDE EXPORT PROTEIN GFCE-RELATED"/>
    <property type="match status" value="1"/>
</dbReference>
<keyword evidence="5" id="KW-1185">Reference proteome</keyword>
<dbReference type="InterPro" id="IPR049712">
    <property type="entry name" value="Poly_export"/>
</dbReference>